<dbReference type="AlphaFoldDB" id="A0AAD5YQY3"/>
<comment type="similarity">
    <text evidence="1">Belongs to the Gfo/Idh/MocA family.</text>
</comment>
<evidence type="ECO:0000256" key="1">
    <source>
        <dbReference type="ARBA" id="ARBA00010928"/>
    </source>
</evidence>
<accession>A0AAD5YQY3</accession>
<dbReference type="InterPro" id="IPR036291">
    <property type="entry name" value="NAD(P)-bd_dom_sf"/>
</dbReference>
<dbReference type="Gene3D" id="3.40.50.720">
    <property type="entry name" value="NAD(P)-binding Rossmann-like Domain"/>
    <property type="match status" value="1"/>
</dbReference>
<evidence type="ECO:0000313" key="5">
    <source>
        <dbReference type="Proteomes" id="UP001213000"/>
    </source>
</evidence>
<name>A0AAD5YQY3_9AGAR</name>
<feature type="domain" description="GFO/IDH/MocA-like oxidoreductase" evidence="3">
    <location>
        <begin position="152"/>
        <end position="279"/>
    </location>
</feature>
<evidence type="ECO:0000313" key="4">
    <source>
        <dbReference type="EMBL" id="KAJ3562817.1"/>
    </source>
</evidence>
<dbReference type="PANTHER" id="PTHR42840">
    <property type="entry name" value="NAD(P)-BINDING ROSSMANN-FOLD SUPERFAMILY PROTEIN-RELATED"/>
    <property type="match status" value="1"/>
</dbReference>
<dbReference type="Pfam" id="PF01408">
    <property type="entry name" value="GFO_IDH_MocA"/>
    <property type="match status" value="1"/>
</dbReference>
<evidence type="ECO:0008006" key="6">
    <source>
        <dbReference type="Google" id="ProtNLM"/>
    </source>
</evidence>
<proteinExistence type="inferred from homology"/>
<dbReference type="SUPFAM" id="SSF51735">
    <property type="entry name" value="NAD(P)-binding Rossmann-fold domains"/>
    <property type="match status" value="1"/>
</dbReference>
<reference evidence="4" key="1">
    <citation type="submission" date="2022-07" db="EMBL/GenBank/DDBJ databases">
        <title>Genome Sequence of Leucocoprinus birnbaumii.</title>
        <authorList>
            <person name="Buettner E."/>
        </authorList>
    </citation>
    <scope>NUCLEOTIDE SEQUENCE</scope>
    <source>
        <strain evidence="4">VT141</strain>
    </source>
</reference>
<evidence type="ECO:0000259" key="2">
    <source>
        <dbReference type="Pfam" id="PF01408"/>
    </source>
</evidence>
<dbReference type="InterPro" id="IPR055170">
    <property type="entry name" value="GFO_IDH_MocA-like_dom"/>
</dbReference>
<gene>
    <name evidence="4" type="ORF">NP233_g9341</name>
</gene>
<dbReference type="GO" id="GO:0000166">
    <property type="term" value="F:nucleotide binding"/>
    <property type="evidence" value="ECO:0007669"/>
    <property type="project" value="InterPro"/>
</dbReference>
<dbReference type="GO" id="GO:0005737">
    <property type="term" value="C:cytoplasm"/>
    <property type="evidence" value="ECO:0007669"/>
    <property type="project" value="TreeGrafter"/>
</dbReference>
<dbReference type="GO" id="GO:0006740">
    <property type="term" value="P:NADPH regeneration"/>
    <property type="evidence" value="ECO:0007669"/>
    <property type="project" value="TreeGrafter"/>
</dbReference>
<dbReference type="PANTHER" id="PTHR42840:SF5">
    <property type="entry name" value="NAD(P)-BINDING ROSSMANN-FOLD SUPERFAMILY PROTEIN"/>
    <property type="match status" value="1"/>
</dbReference>
<organism evidence="4 5">
    <name type="scientific">Leucocoprinus birnbaumii</name>
    <dbReference type="NCBI Taxonomy" id="56174"/>
    <lineage>
        <taxon>Eukaryota</taxon>
        <taxon>Fungi</taxon>
        <taxon>Dikarya</taxon>
        <taxon>Basidiomycota</taxon>
        <taxon>Agaricomycotina</taxon>
        <taxon>Agaricomycetes</taxon>
        <taxon>Agaricomycetidae</taxon>
        <taxon>Agaricales</taxon>
        <taxon>Agaricineae</taxon>
        <taxon>Agaricaceae</taxon>
        <taxon>Leucocoprinus</taxon>
    </lineage>
</organism>
<protein>
    <recommendedName>
        <fullName evidence="6">Oxidoreductase family protein</fullName>
    </recommendedName>
</protein>
<sequence>MSSAQGVAILGAGIFAKEAHLPALAALGSSAPPLRAVYSRSEKSAQDLAQSAATILNLSAPPQVYHDGDKSTDLDALLARSDISSVIVALPITSQPAVILKAFAAGKHVISEKPVAADVQSGLKLIADYEADFKPKGLIWRIAENFEAEPGFQAAGEAIRAGKIGQVQSFRVVVVNYIDTESKWYKTPWRTVPDYQGGFLLDGGVHTIAALRVMLPHPLTALSGFASLNKSYLAPHDTVHTIVQAGPEIKGTAELTWASPTKSRPASDGFVISGTKGWVAVNQVSGNIRVAIHSVVRAEDGSEDEKEEIIEEKSIGVQAELDSFFAALQGKNDGKGLGDPLAALGDVAFFQAALNSQGSLVDLTQLLKA</sequence>
<feature type="domain" description="Gfo/Idh/MocA-like oxidoreductase N-terminal" evidence="2">
    <location>
        <begin position="7"/>
        <end position="126"/>
    </location>
</feature>
<comment type="caution">
    <text evidence="4">The sequence shown here is derived from an EMBL/GenBank/DDBJ whole genome shotgun (WGS) entry which is preliminary data.</text>
</comment>
<dbReference type="Gene3D" id="3.30.360.10">
    <property type="entry name" value="Dihydrodipicolinate Reductase, domain 2"/>
    <property type="match status" value="1"/>
</dbReference>
<evidence type="ECO:0000259" key="3">
    <source>
        <dbReference type="Pfam" id="PF22725"/>
    </source>
</evidence>
<dbReference type="EMBL" id="JANIEX010000827">
    <property type="protein sequence ID" value="KAJ3562817.1"/>
    <property type="molecule type" value="Genomic_DNA"/>
</dbReference>
<dbReference type="Pfam" id="PF22725">
    <property type="entry name" value="GFO_IDH_MocA_C3"/>
    <property type="match status" value="1"/>
</dbReference>
<dbReference type="SUPFAM" id="SSF55347">
    <property type="entry name" value="Glyceraldehyde-3-phosphate dehydrogenase-like, C-terminal domain"/>
    <property type="match status" value="1"/>
</dbReference>
<dbReference type="InterPro" id="IPR000683">
    <property type="entry name" value="Gfo/Idh/MocA-like_OxRdtase_N"/>
</dbReference>
<dbReference type="GO" id="GO:0016491">
    <property type="term" value="F:oxidoreductase activity"/>
    <property type="evidence" value="ECO:0007669"/>
    <property type="project" value="TreeGrafter"/>
</dbReference>
<keyword evidence="5" id="KW-1185">Reference proteome</keyword>
<dbReference type="Proteomes" id="UP001213000">
    <property type="component" value="Unassembled WGS sequence"/>
</dbReference>